<keyword evidence="2" id="KW-1185">Reference proteome</keyword>
<evidence type="ECO:0000313" key="2">
    <source>
        <dbReference type="Proteomes" id="UP000799421"/>
    </source>
</evidence>
<gene>
    <name evidence="1" type="ORF">K470DRAFT_262228</name>
</gene>
<accession>A0A6A7C7P7</accession>
<sequence length="102" mass="11196">MGGSREKPKGHRNIHVKVIDANVELWGFGTRALSHDEYAVIEASRTVEQSLFSIIQTQAWLSVDLLWRCLAGLDDKDPFAPTIVIAASDADTPDELDAGPLH</sequence>
<dbReference type="EMBL" id="MU005962">
    <property type="protein sequence ID" value="KAF2863089.1"/>
    <property type="molecule type" value="Genomic_DNA"/>
</dbReference>
<protein>
    <submittedName>
        <fullName evidence="1">Uncharacterized protein</fullName>
    </submittedName>
</protein>
<dbReference type="Proteomes" id="UP000799421">
    <property type="component" value="Unassembled WGS sequence"/>
</dbReference>
<name>A0A6A7C7P7_9PEZI</name>
<evidence type="ECO:0000313" key="1">
    <source>
        <dbReference type="EMBL" id="KAF2863089.1"/>
    </source>
</evidence>
<dbReference type="AlphaFoldDB" id="A0A6A7C7P7"/>
<proteinExistence type="predicted"/>
<reference evidence="1" key="1">
    <citation type="journal article" date="2020" name="Stud. Mycol.">
        <title>101 Dothideomycetes genomes: a test case for predicting lifestyles and emergence of pathogens.</title>
        <authorList>
            <person name="Haridas S."/>
            <person name="Albert R."/>
            <person name="Binder M."/>
            <person name="Bloem J."/>
            <person name="Labutti K."/>
            <person name="Salamov A."/>
            <person name="Andreopoulos B."/>
            <person name="Baker S."/>
            <person name="Barry K."/>
            <person name="Bills G."/>
            <person name="Bluhm B."/>
            <person name="Cannon C."/>
            <person name="Castanera R."/>
            <person name="Culley D."/>
            <person name="Daum C."/>
            <person name="Ezra D."/>
            <person name="Gonzalez J."/>
            <person name="Henrissat B."/>
            <person name="Kuo A."/>
            <person name="Liang C."/>
            <person name="Lipzen A."/>
            <person name="Lutzoni F."/>
            <person name="Magnuson J."/>
            <person name="Mondo S."/>
            <person name="Nolan M."/>
            <person name="Ohm R."/>
            <person name="Pangilinan J."/>
            <person name="Park H.-J."/>
            <person name="Ramirez L."/>
            <person name="Alfaro M."/>
            <person name="Sun H."/>
            <person name="Tritt A."/>
            <person name="Yoshinaga Y."/>
            <person name="Zwiers L.-H."/>
            <person name="Turgeon B."/>
            <person name="Goodwin S."/>
            <person name="Spatafora J."/>
            <person name="Crous P."/>
            <person name="Grigoriev I."/>
        </authorList>
    </citation>
    <scope>NUCLEOTIDE SEQUENCE</scope>
    <source>
        <strain evidence="1">CBS 480.64</strain>
    </source>
</reference>
<organism evidence="1 2">
    <name type="scientific">Piedraia hortae CBS 480.64</name>
    <dbReference type="NCBI Taxonomy" id="1314780"/>
    <lineage>
        <taxon>Eukaryota</taxon>
        <taxon>Fungi</taxon>
        <taxon>Dikarya</taxon>
        <taxon>Ascomycota</taxon>
        <taxon>Pezizomycotina</taxon>
        <taxon>Dothideomycetes</taxon>
        <taxon>Dothideomycetidae</taxon>
        <taxon>Capnodiales</taxon>
        <taxon>Piedraiaceae</taxon>
        <taxon>Piedraia</taxon>
    </lineage>
</organism>